<dbReference type="EMBL" id="CADCWG010000068">
    <property type="protein sequence ID" value="CAA9543810.1"/>
    <property type="molecule type" value="Genomic_DNA"/>
</dbReference>
<proteinExistence type="predicted"/>
<protein>
    <submittedName>
        <fullName evidence="1">Uncharacterized protein</fullName>
    </submittedName>
</protein>
<evidence type="ECO:0000313" key="1">
    <source>
        <dbReference type="EMBL" id="CAA9543810.1"/>
    </source>
</evidence>
<name>A0A6J4UBH6_9BACT</name>
<dbReference type="AlphaFoldDB" id="A0A6J4UBH6"/>
<reference evidence="1" key="1">
    <citation type="submission" date="2020-02" db="EMBL/GenBank/DDBJ databases">
        <authorList>
            <person name="Meier V. D."/>
        </authorList>
    </citation>
    <scope>NUCLEOTIDE SEQUENCE</scope>
    <source>
        <strain evidence="1">AVDCRST_MAG49</strain>
    </source>
</reference>
<organism evidence="1">
    <name type="scientific">uncultured Thermomicrobiales bacterium</name>
    <dbReference type="NCBI Taxonomy" id="1645740"/>
    <lineage>
        <taxon>Bacteria</taxon>
        <taxon>Pseudomonadati</taxon>
        <taxon>Thermomicrobiota</taxon>
        <taxon>Thermomicrobia</taxon>
        <taxon>Thermomicrobiales</taxon>
        <taxon>environmental samples</taxon>
    </lineage>
</organism>
<accession>A0A6J4UBH6</accession>
<gene>
    <name evidence="1" type="ORF">AVDCRST_MAG49-1233</name>
</gene>
<sequence length="54" mass="5885">MVVAHGVPTLAALPGVASPRRGRRAWRRTRPTIISTYHRVDAARVPVRLRGSAA</sequence>